<dbReference type="Pfam" id="PF04024">
    <property type="entry name" value="PspC"/>
    <property type="match status" value="1"/>
</dbReference>
<feature type="transmembrane region" description="Helical" evidence="7">
    <location>
        <begin position="196"/>
        <end position="218"/>
    </location>
</feature>
<keyword evidence="3 7" id="KW-0812">Transmembrane</keyword>
<proteinExistence type="predicted"/>
<protein>
    <submittedName>
        <fullName evidence="9">PspC domain-containing protein</fullName>
    </submittedName>
</protein>
<dbReference type="InterPro" id="IPR052027">
    <property type="entry name" value="PspC"/>
</dbReference>
<feature type="transmembrane region" description="Helical" evidence="7">
    <location>
        <begin position="225"/>
        <end position="245"/>
    </location>
</feature>
<dbReference type="EMBL" id="JAERTX010000005">
    <property type="protein sequence ID" value="MBM9459696.1"/>
    <property type="molecule type" value="Genomic_DNA"/>
</dbReference>
<dbReference type="PANTHER" id="PTHR33885">
    <property type="entry name" value="PHAGE SHOCK PROTEIN C"/>
    <property type="match status" value="1"/>
</dbReference>
<comment type="subcellular location">
    <subcellularLocation>
        <location evidence="1">Cell membrane</location>
        <topology evidence="1">Single-pass membrane protein</topology>
    </subcellularLocation>
</comment>
<evidence type="ECO:0000256" key="2">
    <source>
        <dbReference type="ARBA" id="ARBA00022475"/>
    </source>
</evidence>
<feature type="domain" description="Phage shock protein PspC N-terminal" evidence="8">
    <location>
        <begin position="11"/>
        <end position="67"/>
    </location>
</feature>
<reference evidence="9" key="1">
    <citation type="submission" date="2021-01" db="EMBL/GenBank/DDBJ databases">
        <title>Novel species in genus Nocardioides.</title>
        <authorList>
            <person name="Zhang G."/>
        </authorList>
    </citation>
    <scope>NUCLEOTIDE SEQUENCE</scope>
    <source>
        <strain evidence="9">Zg-536</strain>
    </source>
</reference>
<evidence type="ECO:0000256" key="7">
    <source>
        <dbReference type="SAM" id="Phobius"/>
    </source>
</evidence>
<evidence type="ECO:0000313" key="10">
    <source>
        <dbReference type="Proteomes" id="UP000663791"/>
    </source>
</evidence>
<comment type="caution">
    <text evidence="9">The sequence shown here is derived from an EMBL/GenBank/DDBJ whole genome shotgun (WGS) entry which is preliminary data.</text>
</comment>
<dbReference type="InterPro" id="IPR007168">
    <property type="entry name" value="Phageshock_PspC_N"/>
</dbReference>
<name>A0A938Y915_9ACTN</name>
<keyword evidence="10" id="KW-1185">Reference proteome</keyword>
<dbReference type="AlphaFoldDB" id="A0A938Y915"/>
<keyword evidence="5 7" id="KW-0472">Membrane</keyword>
<feature type="transmembrane region" description="Helical" evidence="7">
    <location>
        <begin position="104"/>
        <end position="123"/>
    </location>
</feature>
<sequence length="391" mass="40274">MSGEEVRNLGRLRRSRTDRKVAGVAAGLARHLDIDPLLVRIAFVALTIIGGGGPVLYGAAWLVVPEEDTEDAVIDVDEAVRTVVLLAAGALAAASLVGDTVGGFDFPWALIVGAVILVAVFAGKDAIKPGGPTHPWLRGQPLTPPRGPAPGQPVPGQPMSGQPVPGAAVPPAAGFPVYRPGPPPVPPRPSRRRGPILFWFTLALAGVLCGVLLTLQLAGMAVHPAAYPATVMATCGVMLVVGAFYGRAGGLILVGLLAAAATAVVTVSGGTTLTGGDIDRTPSRAADVRDLDLGVGELRVDLSEVRDLEALDGSTLRLDVRVGKVEVVVPDRGLTVRASGDVGLGEVKLFGEKDQDRDEAVHDGGEDAPVLNLDTEVFVGEIIVHTEEEAA</sequence>
<feature type="transmembrane region" description="Helical" evidence="7">
    <location>
        <begin position="251"/>
        <end position="274"/>
    </location>
</feature>
<evidence type="ECO:0000256" key="4">
    <source>
        <dbReference type="ARBA" id="ARBA00022989"/>
    </source>
</evidence>
<evidence type="ECO:0000256" key="6">
    <source>
        <dbReference type="SAM" id="MobiDB-lite"/>
    </source>
</evidence>
<dbReference type="RefSeq" id="WP_205291001.1">
    <property type="nucleotide sequence ID" value="NZ_CP074406.1"/>
</dbReference>
<evidence type="ECO:0000259" key="8">
    <source>
        <dbReference type="Pfam" id="PF04024"/>
    </source>
</evidence>
<dbReference type="GO" id="GO:0005886">
    <property type="term" value="C:plasma membrane"/>
    <property type="evidence" value="ECO:0007669"/>
    <property type="project" value="UniProtKB-SubCell"/>
</dbReference>
<evidence type="ECO:0000256" key="5">
    <source>
        <dbReference type="ARBA" id="ARBA00023136"/>
    </source>
</evidence>
<dbReference type="Proteomes" id="UP000663791">
    <property type="component" value="Unassembled WGS sequence"/>
</dbReference>
<dbReference type="PANTHER" id="PTHR33885:SF3">
    <property type="entry name" value="PHAGE SHOCK PROTEIN C"/>
    <property type="match status" value="1"/>
</dbReference>
<feature type="transmembrane region" description="Helical" evidence="7">
    <location>
        <begin position="79"/>
        <end position="97"/>
    </location>
</feature>
<feature type="region of interest" description="Disordered" evidence="6">
    <location>
        <begin position="132"/>
        <end position="166"/>
    </location>
</feature>
<organism evidence="9 10">
    <name type="scientific">Nocardioides faecalis</name>
    <dbReference type="NCBI Taxonomy" id="2803858"/>
    <lineage>
        <taxon>Bacteria</taxon>
        <taxon>Bacillati</taxon>
        <taxon>Actinomycetota</taxon>
        <taxon>Actinomycetes</taxon>
        <taxon>Propionibacteriales</taxon>
        <taxon>Nocardioidaceae</taxon>
        <taxon>Nocardioides</taxon>
    </lineage>
</organism>
<evidence type="ECO:0000256" key="1">
    <source>
        <dbReference type="ARBA" id="ARBA00004162"/>
    </source>
</evidence>
<gene>
    <name evidence="9" type="ORF">JK386_07255</name>
</gene>
<accession>A0A938Y915</accession>
<evidence type="ECO:0000256" key="3">
    <source>
        <dbReference type="ARBA" id="ARBA00022692"/>
    </source>
</evidence>
<feature type="compositionally biased region" description="Pro residues" evidence="6">
    <location>
        <begin position="142"/>
        <end position="156"/>
    </location>
</feature>
<keyword evidence="4 7" id="KW-1133">Transmembrane helix</keyword>
<feature type="transmembrane region" description="Helical" evidence="7">
    <location>
        <begin position="37"/>
        <end position="59"/>
    </location>
</feature>
<keyword evidence="2" id="KW-1003">Cell membrane</keyword>
<evidence type="ECO:0000313" key="9">
    <source>
        <dbReference type="EMBL" id="MBM9459696.1"/>
    </source>
</evidence>